<sequence>MTEATLVPLGTGNQETTYLYVLNGTQMDITLEATLVASASGHRIIATDYPQECHWTASDSGECLLEAVQDGTTEPISTMVGTPIEIVLPVSATAVELGGSDSVSTSTPTSSGTQGSSGGTQTTPTGSGGGSATTQSPGSNGTVSRSIASSVLVALALMLSGAFAAQAQTQYLTINQFGIGSGDGENAGPATTTVTDATLIPVGTANAETTYIFVENDTTETTTITFVASASGYKALATDYPQNCYFTAPDSGVCELGGVADGTTETFTTTGAPYVVVIPVAAPTGAGDALGSGGNNGSNGAVPTQSGGSNGAVSALKASSGIFGSLLGGIVAGVALVL</sequence>
<reference evidence="2 3" key="1">
    <citation type="submission" date="2024-01" db="EMBL/GenBank/DDBJ databases">
        <title>A draft genome for a cacao thread blight-causing isolate of Paramarasmius palmivorus.</title>
        <authorList>
            <person name="Baruah I.K."/>
            <person name="Bukari Y."/>
            <person name="Amoako-Attah I."/>
            <person name="Meinhardt L.W."/>
            <person name="Bailey B.A."/>
            <person name="Cohen S.P."/>
        </authorList>
    </citation>
    <scope>NUCLEOTIDE SEQUENCE [LARGE SCALE GENOMIC DNA]</scope>
    <source>
        <strain evidence="2 3">GH-12</strain>
    </source>
</reference>
<keyword evidence="3" id="KW-1185">Reference proteome</keyword>
<name>A0AAW0CP89_9AGAR</name>
<dbReference type="AlphaFoldDB" id="A0AAW0CP89"/>
<comment type="caution">
    <text evidence="2">The sequence shown here is derived from an EMBL/GenBank/DDBJ whole genome shotgun (WGS) entry which is preliminary data.</text>
</comment>
<dbReference type="Proteomes" id="UP001383192">
    <property type="component" value="Unassembled WGS sequence"/>
</dbReference>
<accession>A0AAW0CP89</accession>
<proteinExistence type="predicted"/>
<organism evidence="2 3">
    <name type="scientific">Paramarasmius palmivorus</name>
    <dbReference type="NCBI Taxonomy" id="297713"/>
    <lineage>
        <taxon>Eukaryota</taxon>
        <taxon>Fungi</taxon>
        <taxon>Dikarya</taxon>
        <taxon>Basidiomycota</taxon>
        <taxon>Agaricomycotina</taxon>
        <taxon>Agaricomycetes</taxon>
        <taxon>Agaricomycetidae</taxon>
        <taxon>Agaricales</taxon>
        <taxon>Marasmiineae</taxon>
        <taxon>Marasmiaceae</taxon>
        <taxon>Paramarasmius</taxon>
    </lineage>
</organism>
<evidence type="ECO:0000256" key="1">
    <source>
        <dbReference type="SAM" id="MobiDB-lite"/>
    </source>
</evidence>
<protein>
    <submittedName>
        <fullName evidence="2">Uncharacterized protein</fullName>
    </submittedName>
</protein>
<feature type="compositionally biased region" description="Low complexity" evidence="1">
    <location>
        <begin position="132"/>
        <end position="143"/>
    </location>
</feature>
<feature type="compositionally biased region" description="Low complexity" evidence="1">
    <location>
        <begin position="98"/>
        <end position="125"/>
    </location>
</feature>
<feature type="region of interest" description="Disordered" evidence="1">
    <location>
        <begin position="98"/>
        <end position="143"/>
    </location>
</feature>
<dbReference type="EMBL" id="JAYKXP010000033">
    <property type="protein sequence ID" value="KAK7041592.1"/>
    <property type="molecule type" value="Genomic_DNA"/>
</dbReference>
<evidence type="ECO:0000313" key="2">
    <source>
        <dbReference type="EMBL" id="KAK7041592.1"/>
    </source>
</evidence>
<evidence type="ECO:0000313" key="3">
    <source>
        <dbReference type="Proteomes" id="UP001383192"/>
    </source>
</evidence>
<gene>
    <name evidence="2" type="ORF">VNI00_009179</name>
</gene>